<dbReference type="AlphaFoldDB" id="A0AAW0ID63"/>
<name>A0AAW0ID63_MYOGA</name>
<evidence type="ECO:0000313" key="3">
    <source>
        <dbReference type="Proteomes" id="UP001488838"/>
    </source>
</evidence>
<evidence type="ECO:0000256" key="1">
    <source>
        <dbReference type="SAM" id="MobiDB-lite"/>
    </source>
</evidence>
<reference evidence="2 3" key="1">
    <citation type="journal article" date="2023" name="bioRxiv">
        <title>Conserved and derived expression patterns and positive selection on dental genes reveal complex evolutionary context of ever-growing rodent molars.</title>
        <authorList>
            <person name="Calamari Z.T."/>
            <person name="Song A."/>
            <person name="Cohen E."/>
            <person name="Akter M."/>
            <person name="Roy R.D."/>
            <person name="Hallikas O."/>
            <person name="Christensen M.M."/>
            <person name="Li P."/>
            <person name="Marangoni P."/>
            <person name="Jernvall J."/>
            <person name="Klein O.D."/>
        </authorList>
    </citation>
    <scope>NUCLEOTIDE SEQUENCE [LARGE SCALE GENOMIC DNA]</scope>
    <source>
        <strain evidence="2">V071</strain>
    </source>
</reference>
<feature type="compositionally biased region" description="Polar residues" evidence="1">
    <location>
        <begin position="1"/>
        <end position="11"/>
    </location>
</feature>
<evidence type="ECO:0000313" key="2">
    <source>
        <dbReference type="EMBL" id="KAK7812099.1"/>
    </source>
</evidence>
<gene>
    <name evidence="2" type="ORF">U0070_004560</name>
</gene>
<sequence>MGEQFSSTVSFHLQLPPRHKPSTMEALKPQALLSRSWRIMKRNREDLEIRITPTSLFEAEKDRTTLQILWKDLEEEAIHHHERCAVRKTDEFVFCTVHWTRKEGQTKFQRDYLSQACDEHRQDFESADF</sequence>
<dbReference type="Proteomes" id="UP001488838">
    <property type="component" value="Unassembled WGS sequence"/>
</dbReference>
<keyword evidence="3" id="KW-1185">Reference proteome</keyword>
<proteinExistence type="predicted"/>
<protein>
    <submittedName>
        <fullName evidence="2">Uncharacterized protein</fullName>
    </submittedName>
</protein>
<organism evidence="2 3">
    <name type="scientific">Myodes glareolus</name>
    <name type="common">Bank vole</name>
    <name type="synonym">Clethrionomys glareolus</name>
    <dbReference type="NCBI Taxonomy" id="447135"/>
    <lineage>
        <taxon>Eukaryota</taxon>
        <taxon>Metazoa</taxon>
        <taxon>Chordata</taxon>
        <taxon>Craniata</taxon>
        <taxon>Vertebrata</taxon>
        <taxon>Euteleostomi</taxon>
        <taxon>Mammalia</taxon>
        <taxon>Eutheria</taxon>
        <taxon>Euarchontoglires</taxon>
        <taxon>Glires</taxon>
        <taxon>Rodentia</taxon>
        <taxon>Myomorpha</taxon>
        <taxon>Muroidea</taxon>
        <taxon>Cricetidae</taxon>
        <taxon>Arvicolinae</taxon>
        <taxon>Myodes</taxon>
    </lineage>
</organism>
<dbReference type="EMBL" id="JBBHLL010000159">
    <property type="protein sequence ID" value="KAK7812099.1"/>
    <property type="molecule type" value="Genomic_DNA"/>
</dbReference>
<comment type="caution">
    <text evidence="2">The sequence shown here is derived from an EMBL/GenBank/DDBJ whole genome shotgun (WGS) entry which is preliminary data.</text>
</comment>
<accession>A0AAW0ID63</accession>
<feature type="region of interest" description="Disordered" evidence="1">
    <location>
        <begin position="1"/>
        <end position="22"/>
    </location>
</feature>